<keyword evidence="1" id="KW-0433">Leucine-rich repeat</keyword>
<evidence type="ECO:0000313" key="5">
    <source>
        <dbReference type="EMBL" id="KAH7568352.1"/>
    </source>
</evidence>
<proteinExistence type="predicted"/>
<comment type="caution">
    <text evidence="5">The sequence shown here is derived from an EMBL/GenBank/DDBJ whole genome shotgun (WGS) entry which is preliminary data.</text>
</comment>
<dbReference type="EMBL" id="JAFEMO010000007">
    <property type="protein sequence ID" value="KAH7568352.1"/>
    <property type="molecule type" value="Genomic_DNA"/>
</dbReference>
<accession>A0ABQ8HVH3</accession>
<feature type="domain" description="C-JID" evidence="4">
    <location>
        <begin position="72"/>
        <end position="217"/>
    </location>
</feature>
<evidence type="ECO:0000313" key="6">
    <source>
        <dbReference type="Proteomes" id="UP000827721"/>
    </source>
</evidence>
<evidence type="ECO:0000256" key="3">
    <source>
        <dbReference type="SAM" id="MobiDB-lite"/>
    </source>
</evidence>
<organism evidence="5 6">
    <name type="scientific">Xanthoceras sorbifolium</name>
    <dbReference type="NCBI Taxonomy" id="99658"/>
    <lineage>
        <taxon>Eukaryota</taxon>
        <taxon>Viridiplantae</taxon>
        <taxon>Streptophyta</taxon>
        <taxon>Embryophyta</taxon>
        <taxon>Tracheophyta</taxon>
        <taxon>Spermatophyta</taxon>
        <taxon>Magnoliopsida</taxon>
        <taxon>eudicotyledons</taxon>
        <taxon>Gunneridae</taxon>
        <taxon>Pentapetalae</taxon>
        <taxon>rosids</taxon>
        <taxon>malvids</taxon>
        <taxon>Sapindales</taxon>
        <taxon>Sapindaceae</taxon>
        <taxon>Xanthoceroideae</taxon>
        <taxon>Xanthoceras</taxon>
    </lineage>
</organism>
<name>A0ABQ8HVH3_9ROSI</name>
<keyword evidence="2" id="KW-0677">Repeat</keyword>
<evidence type="ECO:0000256" key="1">
    <source>
        <dbReference type="ARBA" id="ARBA00022614"/>
    </source>
</evidence>
<gene>
    <name evidence="5" type="ORF">JRO89_XS07G0280400</name>
</gene>
<evidence type="ECO:0000256" key="2">
    <source>
        <dbReference type="ARBA" id="ARBA00022737"/>
    </source>
</evidence>
<dbReference type="InterPro" id="IPR045344">
    <property type="entry name" value="C-JID"/>
</dbReference>
<reference evidence="5 6" key="1">
    <citation type="submission" date="2021-02" db="EMBL/GenBank/DDBJ databases">
        <title>Plant Genome Project.</title>
        <authorList>
            <person name="Zhang R.-G."/>
        </authorList>
    </citation>
    <scope>NUCLEOTIDE SEQUENCE [LARGE SCALE GENOMIC DNA]</scope>
    <source>
        <tissue evidence="5">Leaves</tissue>
    </source>
</reference>
<protein>
    <recommendedName>
        <fullName evidence="4">C-JID domain-containing protein</fullName>
    </recommendedName>
</protein>
<feature type="region of interest" description="Disordered" evidence="3">
    <location>
        <begin position="234"/>
        <end position="259"/>
    </location>
</feature>
<evidence type="ECO:0000259" key="4">
    <source>
        <dbReference type="Pfam" id="PF20160"/>
    </source>
</evidence>
<keyword evidence="6" id="KW-1185">Reference proteome</keyword>
<dbReference type="Pfam" id="PF20160">
    <property type="entry name" value="C-JID"/>
    <property type="match status" value="1"/>
</dbReference>
<dbReference type="Proteomes" id="UP000827721">
    <property type="component" value="Unassembled WGS sequence"/>
</dbReference>
<sequence length="259" mass="29810">MDCKQLQSLPDAYHFADSAIECRSHRTTLAYNFVNCVTLDKKVCNNVFKESVLKIQREKGHEQKVFNFNICFPGRDTPSWFSYQSFGSSVNIQLPLDSWGNRKLVGFALCVVLEFEERLIDYECDVCVNCKCYYKTKYGDRLLMDSTLCNEYSIDRYPRHSKIFSIELDHVVLSYYDFADLVKLSTDDYTIFSLQFKFSSSDNCKVKCCGVQPIYAEPNISNEIFDATNQDFAETSGSGRGRSDDHEEGLEPNPKRICT</sequence>